<dbReference type="EMBL" id="JAUSUT010000001">
    <property type="protein sequence ID" value="MDQ0380293.1"/>
    <property type="molecule type" value="Genomic_DNA"/>
</dbReference>
<gene>
    <name evidence="1" type="ORF">FB470_004287</name>
</gene>
<keyword evidence="2" id="KW-1185">Reference proteome</keyword>
<reference evidence="1 2" key="1">
    <citation type="submission" date="2023-07" db="EMBL/GenBank/DDBJ databases">
        <title>Sequencing the genomes of 1000 actinobacteria strains.</title>
        <authorList>
            <person name="Klenk H.-P."/>
        </authorList>
    </citation>
    <scope>NUCLEOTIDE SEQUENCE [LARGE SCALE GENOMIC DNA]</scope>
    <source>
        <strain evidence="1 2">DSM 45805</strain>
    </source>
</reference>
<comment type="caution">
    <text evidence="1">The sequence shown here is derived from an EMBL/GenBank/DDBJ whole genome shotgun (WGS) entry which is preliminary data.</text>
</comment>
<dbReference type="Proteomes" id="UP001229651">
    <property type="component" value="Unassembled WGS sequence"/>
</dbReference>
<accession>A0ABU0EYF4</accession>
<organism evidence="1 2">
    <name type="scientific">Amycolatopsis thermophila</name>
    <dbReference type="NCBI Taxonomy" id="206084"/>
    <lineage>
        <taxon>Bacteria</taxon>
        <taxon>Bacillati</taxon>
        <taxon>Actinomycetota</taxon>
        <taxon>Actinomycetes</taxon>
        <taxon>Pseudonocardiales</taxon>
        <taxon>Pseudonocardiaceae</taxon>
        <taxon>Amycolatopsis</taxon>
    </lineage>
</organism>
<name>A0ABU0EYF4_9PSEU</name>
<evidence type="ECO:0000313" key="2">
    <source>
        <dbReference type="Proteomes" id="UP001229651"/>
    </source>
</evidence>
<protein>
    <submittedName>
        <fullName evidence="1">Uncharacterized protein</fullName>
    </submittedName>
</protein>
<sequence>MSAEEDDYDYVMARSFAERWAYGALRQAERLRDSLGRATVDERASQGLPPESVTKRLDAAWVEQHLLLVSTQQFEKWATRMLKARGEIRDKESDLLRFLRNSLEHLDEAVLDGGYAVPGDSGNWSLRQLPEGRLPLGIEIVDGQAKVLDLLDLDEIQRNCEELADEIFEEMASPYIDDMIDARMEELRGL</sequence>
<proteinExistence type="predicted"/>
<evidence type="ECO:0000313" key="1">
    <source>
        <dbReference type="EMBL" id="MDQ0380293.1"/>
    </source>
</evidence>
<dbReference type="RefSeq" id="WP_306994148.1">
    <property type="nucleotide sequence ID" value="NZ_JAUSUT010000001.1"/>
</dbReference>